<comment type="caution">
    <text evidence="1">The sequence shown here is derived from an EMBL/GenBank/DDBJ whole genome shotgun (WGS) entry which is preliminary data.</text>
</comment>
<reference evidence="2" key="1">
    <citation type="journal article" date="2023" name="G3 (Bethesda)">
        <title>Genome assembly and association tests identify interacting loci associated with vigor, precocity, and sex in interspecific pistachio rootstocks.</title>
        <authorList>
            <person name="Palmer W."/>
            <person name="Jacygrad E."/>
            <person name="Sagayaradj S."/>
            <person name="Cavanaugh K."/>
            <person name="Han R."/>
            <person name="Bertier L."/>
            <person name="Beede B."/>
            <person name="Kafkas S."/>
            <person name="Golino D."/>
            <person name="Preece J."/>
            <person name="Michelmore R."/>
        </authorList>
    </citation>
    <scope>NUCLEOTIDE SEQUENCE [LARGE SCALE GENOMIC DNA]</scope>
</reference>
<dbReference type="Proteomes" id="UP001163603">
    <property type="component" value="Chromosome 9"/>
</dbReference>
<accession>A0ACC0Y5D0</accession>
<sequence>MKRFHFGNRDKRDKPIFPRTLESLVSMSSLCSIATDDGVEPNTHNVSIIDTDSTGRPLIPMSEKPSNVQGLIKNSEDPSQRVEVAVKQLEALKVRTD</sequence>
<evidence type="ECO:0000313" key="1">
    <source>
        <dbReference type="EMBL" id="KAJ0028713.1"/>
    </source>
</evidence>
<evidence type="ECO:0000313" key="2">
    <source>
        <dbReference type="Proteomes" id="UP001163603"/>
    </source>
</evidence>
<dbReference type="EMBL" id="CM047744">
    <property type="protein sequence ID" value="KAJ0028713.1"/>
    <property type="molecule type" value="Genomic_DNA"/>
</dbReference>
<name>A0ACC0Y5D0_9ROSI</name>
<keyword evidence="2" id="KW-1185">Reference proteome</keyword>
<proteinExistence type="predicted"/>
<protein>
    <submittedName>
        <fullName evidence="1">Uncharacterized protein</fullName>
    </submittedName>
</protein>
<organism evidence="1 2">
    <name type="scientific">Pistacia integerrima</name>
    <dbReference type="NCBI Taxonomy" id="434235"/>
    <lineage>
        <taxon>Eukaryota</taxon>
        <taxon>Viridiplantae</taxon>
        <taxon>Streptophyta</taxon>
        <taxon>Embryophyta</taxon>
        <taxon>Tracheophyta</taxon>
        <taxon>Spermatophyta</taxon>
        <taxon>Magnoliopsida</taxon>
        <taxon>eudicotyledons</taxon>
        <taxon>Gunneridae</taxon>
        <taxon>Pentapetalae</taxon>
        <taxon>rosids</taxon>
        <taxon>malvids</taxon>
        <taxon>Sapindales</taxon>
        <taxon>Anacardiaceae</taxon>
        <taxon>Pistacia</taxon>
    </lineage>
</organism>
<gene>
    <name evidence="1" type="ORF">Pint_35659</name>
</gene>